<protein>
    <recommendedName>
        <fullName evidence="4">Vacuolar protein sorting-associated protein 26C</fullName>
    </recommendedName>
</protein>
<dbReference type="InterPro" id="IPR014756">
    <property type="entry name" value="Ig_E-set"/>
</dbReference>
<keyword evidence="3" id="KW-0967">Endosome</keyword>
<dbReference type="Proteomes" id="UP000283509">
    <property type="component" value="Unassembled WGS sequence"/>
</dbReference>
<comment type="caution">
    <text evidence="7">The sequence shown here is derived from an EMBL/GenBank/DDBJ whole genome shotgun (WGS) entry which is preliminary data.</text>
</comment>
<dbReference type="InterPro" id="IPR028934">
    <property type="entry name" value="Vps26-related"/>
</dbReference>
<dbReference type="EMBL" id="QCYY01004513">
    <property type="protein sequence ID" value="ROT60857.1"/>
    <property type="molecule type" value="Genomic_DNA"/>
</dbReference>
<evidence type="ECO:0000256" key="2">
    <source>
        <dbReference type="ARBA" id="ARBA00009100"/>
    </source>
</evidence>
<dbReference type="Pfam" id="PF03643">
    <property type="entry name" value="Vps26"/>
    <property type="match status" value="2"/>
</dbReference>
<comment type="subcellular location">
    <subcellularLocation>
        <location evidence="1">Endosome</location>
    </subcellularLocation>
</comment>
<dbReference type="OrthoDB" id="10263384at2759"/>
<proteinExistence type="inferred from homology"/>
<dbReference type="SUPFAM" id="SSF81296">
    <property type="entry name" value="E set domains"/>
    <property type="match status" value="1"/>
</dbReference>
<evidence type="ECO:0000313" key="7">
    <source>
        <dbReference type="EMBL" id="ROT60857.1"/>
    </source>
</evidence>
<evidence type="ECO:0000256" key="4">
    <source>
        <dbReference type="ARBA" id="ARBA00067597"/>
    </source>
</evidence>
<evidence type="ECO:0000313" key="8">
    <source>
        <dbReference type="Proteomes" id="UP000283509"/>
    </source>
</evidence>
<accession>A0A423S9L3</accession>
<dbReference type="PANTHER" id="PTHR12233">
    <property type="entry name" value="VACUOLAR PROTEIN SORTING 26 RELATED"/>
    <property type="match status" value="1"/>
</dbReference>
<reference evidence="7 8" key="2">
    <citation type="submission" date="2019-01" db="EMBL/GenBank/DDBJ databases">
        <title>The decoding of complex shrimp genome reveals the adaptation for benthos swimmer, frequently molting mechanism and breeding impact on genome.</title>
        <authorList>
            <person name="Sun Y."/>
            <person name="Gao Y."/>
            <person name="Yu Y."/>
        </authorList>
    </citation>
    <scope>NUCLEOTIDE SEQUENCE [LARGE SCALE GENOMIC DNA]</scope>
    <source>
        <tissue evidence="7">Muscle</tissue>
    </source>
</reference>
<evidence type="ECO:0000256" key="5">
    <source>
        <dbReference type="ARBA" id="ARBA00093280"/>
    </source>
</evidence>
<evidence type="ECO:0000256" key="6">
    <source>
        <dbReference type="ARBA" id="ARBA00093474"/>
    </source>
</evidence>
<comment type="similarity">
    <text evidence="2">Belongs to the VPS26 family.</text>
</comment>
<dbReference type="STRING" id="6689.A0A423S9L3"/>
<evidence type="ECO:0000256" key="3">
    <source>
        <dbReference type="ARBA" id="ARBA00022753"/>
    </source>
</evidence>
<dbReference type="FunFam" id="2.60.40.640:FF:000009">
    <property type="entry name" value="Down syndrome critical region protein 3"/>
    <property type="match status" value="1"/>
</dbReference>
<dbReference type="AlphaFoldDB" id="A0A423S9L3"/>
<keyword evidence="8" id="KW-1185">Reference proteome</keyword>
<comment type="function">
    <text evidence="5">Component of the commander complex that is essential for endosomal recycling of transmembrane cargos; the commander complex is composed of the CCC subcomplex and the retriever subcomplex. Component of the retriever complex, which is a heterotrimeric complex related to retromer cargo-selective complex (CSC) and essential for retromer-independent retrieval and recycling of numerous cargos such as integrin alpha-5/beta-1 (ITGA5:ITGB1). The recruitment of the retriever complex to the endosomal membrane involves CCC and WASH complexes. In the endosomes, drives the retriever and recycling of NxxY-motif-containing cargo proteins by coupling to SNX17, a cargo essential for the homeostatic maintenance of numerous cell surface proteins associated with processes that include cell migration, cell adhesion, nutrient supply and cell signaling.</text>
</comment>
<evidence type="ECO:0000256" key="1">
    <source>
        <dbReference type="ARBA" id="ARBA00004177"/>
    </source>
</evidence>
<organism evidence="7 8">
    <name type="scientific">Penaeus vannamei</name>
    <name type="common">Whiteleg shrimp</name>
    <name type="synonym">Litopenaeus vannamei</name>
    <dbReference type="NCBI Taxonomy" id="6689"/>
    <lineage>
        <taxon>Eukaryota</taxon>
        <taxon>Metazoa</taxon>
        <taxon>Ecdysozoa</taxon>
        <taxon>Arthropoda</taxon>
        <taxon>Crustacea</taxon>
        <taxon>Multicrustacea</taxon>
        <taxon>Malacostraca</taxon>
        <taxon>Eumalacostraca</taxon>
        <taxon>Eucarida</taxon>
        <taxon>Decapoda</taxon>
        <taxon>Dendrobranchiata</taxon>
        <taxon>Penaeoidea</taxon>
        <taxon>Penaeidae</taxon>
        <taxon>Penaeus</taxon>
    </lineage>
</organism>
<dbReference type="InterPro" id="IPR014752">
    <property type="entry name" value="Arrestin-like_C"/>
</dbReference>
<reference evidence="7 8" key="1">
    <citation type="submission" date="2018-04" db="EMBL/GenBank/DDBJ databases">
        <authorList>
            <person name="Zhang X."/>
            <person name="Yuan J."/>
            <person name="Li F."/>
            <person name="Xiang J."/>
        </authorList>
    </citation>
    <scope>NUCLEOTIDE SEQUENCE [LARGE SCALE GENOMIC DNA]</scope>
    <source>
        <tissue evidence="7">Muscle</tissue>
    </source>
</reference>
<dbReference type="Gene3D" id="2.60.40.640">
    <property type="match status" value="3"/>
</dbReference>
<dbReference type="GO" id="GO:0006886">
    <property type="term" value="P:intracellular protein transport"/>
    <property type="evidence" value="ECO:0007669"/>
    <property type="project" value="InterPro"/>
</dbReference>
<comment type="subunit">
    <text evidence="6">Component of the commander complex that is essential for endosomal recycling of transmembrane cargos; the commander complex is composed of the CCC subcomplex and the retriever subcomplex. Component of the heterotrimeric retriever complex consisting of VPS26C, VPS29 and VPS35L; within the complex interacts with VPS35L. Interacts with SNX17 (via C-terminus); the interaction is direct and associates SNX17 with the retriever complex. Interacts with SNX31; the interaction is direct.</text>
</comment>
<dbReference type="GO" id="GO:0005768">
    <property type="term" value="C:endosome"/>
    <property type="evidence" value="ECO:0007669"/>
    <property type="project" value="UniProtKB-SubCell"/>
</dbReference>
<name>A0A423S9L3_PENVA</name>
<gene>
    <name evidence="7" type="ORF">C7M84_021498</name>
</gene>
<sequence length="428" mass="47898">MSLTVEIRLKRPSRIYHEGDNVSGLLVLDSKSEVRHDGITLTMEGVISLQLSPKSAGLIESIVNSSKPISIINNVVEVAKSGKIPSGQTEIPFELPLKVRGSKTLYETYHGVYITIQYFLRCDIKRSLLAKDVTKAQEFIVEYKQGVGDVAQPGLINFEMRPETLPNVRDRARIPKFLVRGHLDSEVFSLSKPLTGEPISIINNVVEVAKSGKIPSGQTEIPFELPLKVRGSKTLYETYHGVYITIQYFLRCDIKRSLLAKDVTKAQEFIVEYKQGVGDVAQPGLINFEMRPETLPNVRDRARIPKFLVRGHLDSEVFSLSKPLTGELTVCECERGISSIELQLVRVETCGSAEGNTREATEIQNIQIGEGDVCRGIAIPIYMVFPRLFTCATTIAPNFKIEFELNIVIIFDNDHLVVETFPIKLTRH</sequence>